<name>A0ABP8GDF7_9BURK</name>
<comment type="catalytic activity">
    <reaction evidence="3">
        <text>a long-chain fatty acyl-CoA + H2O = a long-chain fatty acid + CoA + H(+)</text>
        <dbReference type="Rhea" id="RHEA:67680"/>
        <dbReference type="ChEBI" id="CHEBI:15377"/>
        <dbReference type="ChEBI" id="CHEBI:15378"/>
        <dbReference type="ChEBI" id="CHEBI:57287"/>
        <dbReference type="ChEBI" id="CHEBI:57560"/>
        <dbReference type="ChEBI" id="CHEBI:83139"/>
    </reaction>
</comment>
<comment type="catalytic activity">
    <reaction evidence="2">
        <text>a fatty acyl-CoA + H2O = a fatty acid + CoA + H(+)</text>
        <dbReference type="Rhea" id="RHEA:16781"/>
        <dbReference type="ChEBI" id="CHEBI:15377"/>
        <dbReference type="ChEBI" id="CHEBI:15378"/>
        <dbReference type="ChEBI" id="CHEBI:28868"/>
        <dbReference type="ChEBI" id="CHEBI:57287"/>
        <dbReference type="ChEBI" id="CHEBI:77636"/>
        <dbReference type="EC" id="3.1.2.20"/>
    </reaction>
</comment>
<accession>A0ABP8GDF7</accession>
<evidence type="ECO:0000256" key="7">
    <source>
        <dbReference type="ARBA" id="ARBA00048062"/>
    </source>
</evidence>
<dbReference type="PANTHER" id="PTHR43240">
    <property type="entry name" value="1,4-DIHYDROXY-2-NAPHTHOYL-COA THIOESTERASE 1"/>
    <property type="match status" value="1"/>
</dbReference>
<organism evidence="9 10">
    <name type="scientific">Pigmentiphaga soli</name>
    <dbReference type="NCBI Taxonomy" id="1007095"/>
    <lineage>
        <taxon>Bacteria</taxon>
        <taxon>Pseudomonadati</taxon>
        <taxon>Pseudomonadota</taxon>
        <taxon>Betaproteobacteria</taxon>
        <taxon>Burkholderiales</taxon>
        <taxon>Alcaligenaceae</taxon>
        <taxon>Pigmentiphaga</taxon>
    </lineage>
</organism>
<evidence type="ECO:0000256" key="6">
    <source>
        <dbReference type="ARBA" id="ARBA00040062"/>
    </source>
</evidence>
<dbReference type="EMBL" id="BAABFO010000001">
    <property type="protein sequence ID" value="GAA4322309.1"/>
    <property type="molecule type" value="Genomic_DNA"/>
</dbReference>
<dbReference type="InterPro" id="IPR029069">
    <property type="entry name" value="HotDog_dom_sf"/>
</dbReference>
<dbReference type="InterPro" id="IPR003736">
    <property type="entry name" value="PAAI_dom"/>
</dbReference>
<comment type="caution">
    <text evidence="9">The sequence shown here is derived from an EMBL/GenBank/DDBJ whole genome shotgun (WGS) entry which is preliminary data.</text>
</comment>
<proteinExistence type="inferred from homology"/>
<gene>
    <name evidence="9" type="ORF">GCM10023144_02170</name>
</gene>
<comment type="catalytic activity">
    <reaction evidence="7">
        <text>a medium-chain fatty acyl-CoA + H2O = a medium-chain fatty acid + CoA + H(+)</text>
        <dbReference type="Rhea" id="RHEA:68184"/>
        <dbReference type="ChEBI" id="CHEBI:15377"/>
        <dbReference type="ChEBI" id="CHEBI:15378"/>
        <dbReference type="ChEBI" id="CHEBI:57287"/>
        <dbReference type="ChEBI" id="CHEBI:59558"/>
        <dbReference type="ChEBI" id="CHEBI:90546"/>
    </reaction>
</comment>
<sequence>MTLEEMQALVDRGPYLHWLGLRVLALGEDSIEASATWREEWVASTRLMQTHGGILASLIDFAADFALVSRIGHGVPTIDLRIDYHRLAKAGDLIVKGQVIKHGRQFSTCEAQIHQEGKLIASGRGTYITTPAPSA</sequence>
<dbReference type="SUPFAM" id="SSF54637">
    <property type="entry name" value="Thioesterase/thiol ester dehydrase-isomerase"/>
    <property type="match status" value="1"/>
</dbReference>
<evidence type="ECO:0000259" key="8">
    <source>
        <dbReference type="Pfam" id="PF03061"/>
    </source>
</evidence>
<dbReference type="RefSeq" id="WP_345245441.1">
    <property type="nucleotide sequence ID" value="NZ_BAABFO010000001.1"/>
</dbReference>
<evidence type="ECO:0000256" key="5">
    <source>
        <dbReference type="ARBA" id="ARBA00038894"/>
    </source>
</evidence>
<feature type="domain" description="Thioesterase" evidence="8">
    <location>
        <begin position="51"/>
        <end position="117"/>
    </location>
</feature>
<dbReference type="Pfam" id="PF03061">
    <property type="entry name" value="4HBT"/>
    <property type="match status" value="1"/>
</dbReference>
<comment type="similarity">
    <text evidence="4">Belongs to the YigI thioesterase family.</text>
</comment>
<dbReference type="PANTHER" id="PTHR43240:SF20">
    <property type="entry name" value="MEDIUM_LONG-CHAIN ACYL-COA THIOESTERASE YIGI"/>
    <property type="match status" value="1"/>
</dbReference>
<dbReference type="EC" id="3.1.2.20" evidence="5"/>
<dbReference type="Gene3D" id="3.10.129.10">
    <property type="entry name" value="Hotdog Thioesterase"/>
    <property type="match status" value="1"/>
</dbReference>
<evidence type="ECO:0000256" key="4">
    <source>
        <dbReference type="ARBA" id="ARBA00038381"/>
    </source>
</evidence>
<dbReference type="NCBIfam" id="TIGR00369">
    <property type="entry name" value="unchar_dom_1"/>
    <property type="match status" value="1"/>
</dbReference>
<evidence type="ECO:0000256" key="1">
    <source>
        <dbReference type="ARBA" id="ARBA00022801"/>
    </source>
</evidence>
<dbReference type="InterPro" id="IPR006683">
    <property type="entry name" value="Thioestr_dom"/>
</dbReference>
<evidence type="ECO:0000313" key="9">
    <source>
        <dbReference type="EMBL" id="GAA4322309.1"/>
    </source>
</evidence>
<evidence type="ECO:0000313" key="10">
    <source>
        <dbReference type="Proteomes" id="UP001501671"/>
    </source>
</evidence>
<reference evidence="10" key="1">
    <citation type="journal article" date="2019" name="Int. J. Syst. Evol. Microbiol.">
        <title>The Global Catalogue of Microorganisms (GCM) 10K type strain sequencing project: providing services to taxonomists for standard genome sequencing and annotation.</title>
        <authorList>
            <consortium name="The Broad Institute Genomics Platform"/>
            <consortium name="The Broad Institute Genome Sequencing Center for Infectious Disease"/>
            <person name="Wu L."/>
            <person name="Ma J."/>
        </authorList>
    </citation>
    <scope>NUCLEOTIDE SEQUENCE [LARGE SCALE GENOMIC DNA]</scope>
    <source>
        <strain evidence="10">JCM 17666</strain>
    </source>
</reference>
<evidence type="ECO:0000256" key="3">
    <source>
        <dbReference type="ARBA" id="ARBA00036002"/>
    </source>
</evidence>
<keyword evidence="1" id="KW-0378">Hydrolase</keyword>
<dbReference type="Proteomes" id="UP001501671">
    <property type="component" value="Unassembled WGS sequence"/>
</dbReference>
<evidence type="ECO:0000256" key="2">
    <source>
        <dbReference type="ARBA" id="ARBA00035880"/>
    </source>
</evidence>
<dbReference type="CDD" id="cd03443">
    <property type="entry name" value="PaaI_thioesterase"/>
    <property type="match status" value="1"/>
</dbReference>
<protein>
    <recommendedName>
        <fullName evidence="6">Medium/long-chain acyl-CoA thioesterase YigI</fullName>
        <ecNumber evidence="5">3.1.2.20</ecNumber>
    </recommendedName>
</protein>
<keyword evidence="10" id="KW-1185">Reference proteome</keyword>